<feature type="compositionally biased region" description="Low complexity" evidence="1">
    <location>
        <begin position="326"/>
        <end position="338"/>
    </location>
</feature>
<proteinExistence type="predicted"/>
<dbReference type="Gene3D" id="3.30.70.1070">
    <property type="entry name" value="Sporulation related repeat"/>
    <property type="match status" value="1"/>
</dbReference>
<dbReference type="EMBL" id="BMIJ01000005">
    <property type="protein sequence ID" value="GGB98433.1"/>
    <property type="molecule type" value="Genomic_DNA"/>
</dbReference>
<dbReference type="Pfam" id="PF13401">
    <property type="entry name" value="AAA_22"/>
    <property type="match status" value="1"/>
</dbReference>
<dbReference type="Proteomes" id="UP000629025">
    <property type="component" value="Unassembled WGS sequence"/>
</dbReference>
<evidence type="ECO:0000313" key="3">
    <source>
        <dbReference type="EMBL" id="GGB98433.1"/>
    </source>
</evidence>
<feature type="region of interest" description="Disordered" evidence="1">
    <location>
        <begin position="326"/>
        <end position="406"/>
    </location>
</feature>
<organism evidence="3 4">
    <name type="scientific">Marinobacterium zhoushanense</name>
    <dbReference type="NCBI Taxonomy" id="1679163"/>
    <lineage>
        <taxon>Bacteria</taxon>
        <taxon>Pseudomonadati</taxon>
        <taxon>Pseudomonadota</taxon>
        <taxon>Gammaproteobacteria</taxon>
        <taxon>Oceanospirillales</taxon>
        <taxon>Oceanospirillaceae</taxon>
        <taxon>Marinobacterium</taxon>
    </lineage>
</organism>
<name>A0ABQ1KI86_9GAMM</name>
<dbReference type="Gene3D" id="3.40.50.300">
    <property type="entry name" value="P-loop containing nucleotide triphosphate hydrolases"/>
    <property type="match status" value="1"/>
</dbReference>
<evidence type="ECO:0000259" key="2">
    <source>
        <dbReference type="PROSITE" id="PS51724"/>
    </source>
</evidence>
<dbReference type="InterPro" id="IPR049945">
    <property type="entry name" value="AAA_22"/>
</dbReference>
<dbReference type="SMART" id="SM00382">
    <property type="entry name" value="AAA"/>
    <property type="match status" value="1"/>
</dbReference>
<protein>
    <recommendedName>
        <fullName evidence="2">SPOR domain-containing protein</fullName>
    </recommendedName>
</protein>
<dbReference type="Pfam" id="PF05036">
    <property type="entry name" value="SPOR"/>
    <property type="match status" value="1"/>
</dbReference>
<evidence type="ECO:0000256" key="1">
    <source>
        <dbReference type="SAM" id="MobiDB-lite"/>
    </source>
</evidence>
<accession>A0ABQ1KI86</accession>
<dbReference type="PROSITE" id="PS51724">
    <property type="entry name" value="SPOR"/>
    <property type="match status" value="1"/>
</dbReference>
<dbReference type="InterPro" id="IPR027417">
    <property type="entry name" value="P-loop_NTPase"/>
</dbReference>
<dbReference type="InterPro" id="IPR036680">
    <property type="entry name" value="SPOR-like_sf"/>
</dbReference>
<comment type="caution">
    <text evidence="3">The sequence shown here is derived from an EMBL/GenBank/DDBJ whole genome shotgun (WGS) entry which is preliminary data.</text>
</comment>
<reference evidence="4" key="1">
    <citation type="journal article" date="2019" name="Int. J. Syst. Evol. Microbiol.">
        <title>The Global Catalogue of Microorganisms (GCM) 10K type strain sequencing project: providing services to taxonomists for standard genome sequencing and annotation.</title>
        <authorList>
            <consortium name="The Broad Institute Genomics Platform"/>
            <consortium name="The Broad Institute Genome Sequencing Center for Infectious Disease"/>
            <person name="Wu L."/>
            <person name="Ma J."/>
        </authorList>
    </citation>
    <scope>NUCLEOTIDE SEQUENCE [LARGE SCALE GENOMIC DNA]</scope>
    <source>
        <strain evidence="4">CGMCC 1.15341</strain>
    </source>
</reference>
<feature type="domain" description="SPOR" evidence="2">
    <location>
        <begin position="423"/>
        <end position="501"/>
    </location>
</feature>
<dbReference type="InterPro" id="IPR052026">
    <property type="entry name" value="ExeA_AAA_ATPase_DNA-bind"/>
</dbReference>
<dbReference type="InterPro" id="IPR007730">
    <property type="entry name" value="SPOR-like_dom"/>
</dbReference>
<sequence>MDSAARYFEPVSRVQLASKMRHLLRFSDLMLLIVGADGSGKTTLLQQLEVDERTDDIRQALISCDDTVDVTRLLSTLVLVLQIDCPDDADNRARLRALHGYSRKLYEAGVPLVLIIDDADYLTNNALELMTNFALLDEGAPRVVLTGTQEFEQRFIGNGLDQQLDGRLHVQLLSAFEPEESREYIESLLPAGAELSARKMRRLIEESHGLPGRLAAGVRRQIQQGGVTRGGTRSLPLPGFHTLAVGGVLLAILGASIWFYLPEPEPQSVQTARVVMPIDIPAAAAVDDVVEVVDVRSELQQKLAEQERRLGPQVADAEPVVVESPPAVAEEAQAASAAVEDKPDDTTDAVAGRTSGADQQPKSSIPVEPVEVASIKTDSEPVPQSDGSVAGVRSATTETKAKPAVESAKPGASALLRSEELLQWPEKGYTLQLLGAREAGSVEKFISAQANPERFYYFRTIYKGAPWHVVVYGQFSDRASAMAAVQTLPDNLRKLRPWARSVAGVKSDIRKQ</sequence>
<dbReference type="PANTHER" id="PTHR35894">
    <property type="entry name" value="GENERAL SECRETION PATHWAY PROTEIN A-RELATED"/>
    <property type="match status" value="1"/>
</dbReference>
<evidence type="ECO:0000313" key="4">
    <source>
        <dbReference type="Proteomes" id="UP000629025"/>
    </source>
</evidence>
<keyword evidence="4" id="KW-1185">Reference proteome</keyword>
<dbReference type="InterPro" id="IPR003593">
    <property type="entry name" value="AAA+_ATPase"/>
</dbReference>
<dbReference type="PANTHER" id="PTHR35894:SF7">
    <property type="entry name" value="GENERAL SECRETION PATHWAY PROTEIN A-RELATED"/>
    <property type="match status" value="1"/>
</dbReference>
<dbReference type="SUPFAM" id="SSF52540">
    <property type="entry name" value="P-loop containing nucleoside triphosphate hydrolases"/>
    <property type="match status" value="1"/>
</dbReference>
<gene>
    <name evidence="3" type="ORF">GCM10011352_25690</name>
</gene>